<comment type="caution">
    <text evidence="1">The sequence shown here is derived from an EMBL/GenBank/DDBJ whole genome shotgun (WGS) entry which is preliminary data.</text>
</comment>
<protein>
    <submittedName>
        <fullName evidence="1">Uncharacterized protein</fullName>
    </submittedName>
</protein>
<dbReference type="EMBL" id="AZHC01000014">
    <property type="protein sequence ID" value="OAA42066.1"/>
    <property type="molecule type" value="Genomic_DNA"/>
</dbReference>
<evidence type="ECO:0000313" key="1">
    <source>
        <dbReference type="EMBL" id="OAA42066.1"/>
    </source>
</evidence>
<reference evidence="1 2" key="1">
    <citation type="journal article" date="2016" name="Genome Biol. Evol.">
        <title>Divergent and convergent evolution of fungal pathogenicity.</title>
        <authorList>
            <person name="Shang Y."/>
            <person name="Xiao G."/>
            <person name="Zheng P."/>
            <person name="Cen K."/>
            <person name="Zhan S."/>
            <person name="Wang C."/>
        </authorList>
    </citation>
    <scope>NUCLEOTIDE SEQUENCE [LARGE SCALE GENOMIC DNA]</scope>
    <source>
        <strain evidence="1 2">RCEF 4871</strain>
    </source>
</reference>
<dbReference type="Proteomes" id="UP000243498">
    <property type="component" value="Unassembled WGS sequence"/>
</dbReference>
<accession>A0A167D8D1</accession>
<organism evidence="1 2">
    <name type="scientific">Metarhizium rileyi (strain RCEF 4871)</name>
    <name type="common">Nomuraea rileyi</name>
    <dbReference type="NCBI Taxonomy" id="1649241"/>
    <lineage>
        <taxon>Eukaryota</taxon>
        <taxon>Fungi</taxon>
        <taxon>Dikarya</taxon>
        <taxon>Ascomycota</taxon>
        <taxon>Pezizomycotina</taxon>
        <taxon>Sordariomycetes</taxon>
        <taxon>Hypocreomycetidae</taxon>
        <taxon>Hypocreales</taxon>
        <taxon>Clavicipitaceae</taxon>
        <taxon>Metarhizium</taxon>
    </lineage>
</organism>
<gene>
    <name evidence="1" type="ORF">NOR_04915</name>
</gene>
<keyword evidence="2" id="KW-1185">Reference proteome</keyword>
<evidence type="ECO:0000313" key="2">
    <source>
        <dbReference type="Proteomes" id="UP000243498"/>
    </source>
</evidence>
<dbReference type="AlphaFoldDB" id="A0A167D8D1"/>
<sequence>MACFGDELVHNVSELCAIPAHEMSMTLASVSHLEPEATDVLSLQLTDVDNDGFDTS</sequence>
<proteinExistence type="predicted"/>
<name>A0A167D8D1_METRR</name>